<feature type="domain" description="OmpA-like" evidence="1">
    <location>
        <begin position="229"/>
        <end position="312"/>
    </location>
</feature>
<dbReference type="Proteomes" id="UP000604046">
    <property type="component" value="Unassembled WGS sequence"/>
</dbReference>
<keyword evidence="3" id="KW-1185">Reference proteome</keyword>
<dbReference type="InterPro" id="IPR006665">
    <property type="entry name" value="OmpA-like"/>
</dbReference>
<dbReference type="AlphaFoldDB" id="A0A812UY49"/>
<dbReference type="InterPro" id="IPR050330">
    <property type="entry name" value="Bact_OuterMem_StrucFunc"/>
</dbReference>
<proteinExistence type="predicted"/>
<evidence type="ECO:0000313" key="3">
    <source>
        <dbReference type="Proteomes" id="UP000604046"/>
    </source>
</evidence>
<dbReference type="PANTHER" id="PTHR30329">
    <property type="entry name" value="STATOR ELEMENT OF FLAGELLAR MOTOR COMPLEX"/>
    <property type="match status" value="1"/>
</dbReference>
<dbReference type="InterPro" id="IPR036737">
    <property type="entry name" value="OmpA-like_sf"/>
</dbReference>
<dbReference type="Gene3D" id="3.30.1330.60">
    <property type="entry name" value="OmpA-like domain"/>
    <property type="match status" value="2"/>
</dbReference>
<dbReference type="PANTHER" id="PTHR30329:SF21">
    <property type="entry name" value="LIPOPROTEIN YIAD-RELATED"/>
    <property type="match status" value="1"/>
</dbReference>
<name>A0A812UY49_9DINO</name>
<gene>
    <name evidence="2" type="ORF">SNAT2548_LOCUS34478</name>
</gene>
<comment type="caution">
    <text evidence="2">The sequence shown here is derived from an EMBL/GenBank/DDBJ whole genome shotgun (WGS) entry which is preliminary data.</text>
</comment>
<evidence type="ECO:0000259" key="1">
    <source>
        <dbReference type="Pfam" id="PF00691"/>
    </source>
</evidence>
<evidence type="ECO:0000313" key="2">
    <source>
        <dbReference type="EMBL" id="CAE7606284.1"/>
    </source>
</evidence>
<dbReference type="EMBL" id="CAJNDS010002811">
    <property type="protein sequence ID" value="CAE7606284.1"/>
    <property type="molecule type" value="Genomic_DNA"/>
</dbReference>
<dbReference type="SUPFAM" id="SSF103088">
    <property type="entry name" value="OmpA-like"/>
    <property type="match status" value="2"/>
</dbReference>
<organism evidence="2 3">
    <name type="scientific">Symbiodinium natans</name>
    <dbReference type="NCBI Taxonomy" id="878477"/>
    <lineage>
        <taxon>Eukaryota</taxon>
        <taxon>Sar</taxon>
        <taxon>Alveolata</taxon>
        <taxon>Dinophyceae</taxon>
        <taxon>Suessiales</taxon>
        <taxon>Symbiodiniaceae</taxon>
        <taxon>Symbiodinium</taxon>
    </lineage>
</organism>
<reference evidence="2" key="1">
    <citation type="submission" date="2021-02" db="EMBL/GenBank/DDBJ databases">
        <authorList>
            <person name="Dougan E. K."/>
            <person name="Rhodes N."/>
            <person name="Thang M."/>
            <person name="Chan C."/>
        </authorList>
    </citation>
    <scope>NUCLEOTIDE SEQUENCE</scope>
</reference>
<dbReference type="OrthoDB" id="415445at2759"/>
<accession>A0A812UY49</accession>
<sequence>MAASSPKTAGQSNFTIQLHCVRLRDHFETEGVCHSIRCIGCGSAEGLGLRVRVRLEAGRFSGCLALISSTVICGGFLQELESAPTRAPPTPASPTQETDRVSKEAEAKLVRSYPELVIQCSGFAEGLPEEDSQAKRQLSQLRADSIAKMLRKHGVKNKILSYGFGSALGSGLSASMASLDFLAPDTDTMSDTVHAEEEEFRLIPNPGISEEHEGSVLDALLKELLSKYTFEPNSARNPESSAASMLRMVSVVLKSFPSWTVRCEGHAKGLPKDNNPEKKQLSLARAENFRRALQDLGVRSPIQCFGYGSEMGIGKAVRMYALGREGAFHIADLAGMSGDERARELDRLLDLALTSSSIDFVPNQTAIPKSAAGVLSTIAELLGAVPEDMMLVCEAHARGLPEENTDSKQKLTKRRAELWCQELRARGVTQTLQCRGAGCGQGLGPCIRMWVTQAVKVPDTETPIDQQAQEDPRARINAQLAAALDKDGAVKFATNSYQARGESKELWVLYSQC</sequence>
<protein>
    <recommendedName>
        <fullName evidence="1">OmpA-like domain-containing protein</fullName>
    </recommendedName>
</protein>
<dbReference type="Pfam" id="PF00691">
    <property type="entry name" value="OmpA"/>
    <property type="match status" value="1"/>
</dbReference>